<keyword evidence="2" id="KW-0902">Two-component regulatory system</keyword>
<feature type="modified residue" description="4-aspartylphosphate" evidence="3">
    <location>
        <position position="56"/>
    </location>
</feature>
<dbReference type="InterPro" id="IPR001789">
    <property type="entry name" value="Sig_transdc_resp-reg_receiver"/>
</dbReference>
<dbReference type="PROSITE" id="PS50110">
    <property type="entry name" value="RESPONSE_REGULATORY"/>
    <property type="match status" value="1"/>
</dbReference>
<organism evidence="5 6">
    <name type="scientific">Waddlia chondrophila (strain ATCC VR-1470 / WSU 86-1044)</name>
    <dbReference type="NCBI Taxonomy" id="716544"/>
    <lineage>
        <taxon>Bacteria</taxon>
        <taxon>Pseudomonadati</taxon>
        <taxon>Chlamydiota</taxon>
        <taxon>Chlamydiia</taxon>
        <taxon>Parachlamydiales</taxon>
        <taxon>Waddliaceae</taxon>
        <taxon>Waddlia</taxon>
    </lineage>
</organism>
<dbReference type="KEGG" id="wch:wcw_0985"/>
<evidence type="ECO:0000256" key="1">
    <source>
        <dbReference type="ARBA" id="ARBA00022553"/>
    </source>
</evidence>
<dbReference type="SMART" id="SM00448">
    <property type="entry name" value="REC"/>
    <property type="match status" value="1"/>
</dbReference>
<dbReference type="GO" id="GO:0000160">
    <property type="term" value="P:phosphorelay signal transduction system"/>
    <property type="evidence" value="ECO:0007669"/>
    <property type="project" value="UniProtKB-KW"/>
</dbReference>
<dbReference type="RefSeq" id="WP_013182059.1">
    <property type="nucleotide sequence ID" value="NC_014225.1"/>
</dbReference>
<dbReference type="PANTHER" id="PTHR45339">
    <property type="entry name" value="HYBRID SIGNAL TRANSDUCTION HISTIDINE KINASE J"/>
    <property type="match status" value="1"/>
</dbReference>
<evidence type="ECO:0000313" key="5">
    <source>
        <dbReference type="EMBL" id="ADI38345.1"/>
    </source>
</evidence>
<dbReference type="HOGENOM" id="CLU_000445_69_12_0"/>
<dbReference type="SUPFAM" id="SSF52172">
    <property type="entry name" value="CheY-like"/>
    <property type="match status" value="1"/>
</dbReference>
<dbReference type="eggNOG" id="COG0784">
    <property type="taxonomic scope" value="Bacteria"/>
</dbReference>
<proteinExistence type="predicted"/>
<dbReference type="EMBL" id="CP001928">
    <property type="protein sequence ID" value="ADI38345.1"/>
    <property type="molecule type" value="Genomic_DNA"/>
</dbReference>
<feature type="domain" description="Response regulatory" evidence="4">
    <location>
        <begin position="7"/>
        <end position="123"/>
    </location>
</feature>
<keyword evidence="6" id="KW-1185">Reference proteome</keyword>
<dbReference type="Gene3D" id="3.40.50.2300">
    <property type="match status" value="1"/>
</dbReference>
<gene>
    <name evidence="5" type="ordered locus">wcw_0985</name>
</gene>
<dbReference type="AlphaFoldDB" id="D6YW34"/>
<dbReference type="Proteomes" id="UP000001505">
    <property type="component" value="Chromosome"/>
</dbReference>
<reference evidence="5 6" key="1">
    <citation type="journal article" date="2010" name="PLoS ONE">
        <title>The Waddlia genome: a window into chlamydial biology.</title>
        <authorList>
            <person name="Bertelli C."/>
            <person name="Collyn F."/>
            <person name="Croxatto A."/>
            <person name="Ruckert C."/>
            <person name="Polkinghorne A."/>
            <person name="Kebbi-Beghdadi C."/>
            <person name="Goesmann A."/>
            <person name="Vaughan L."/>
            <person name="Greub G."/>
        </authorList>
    </citation>
    <scope>NUCLEOTIDE SEQUENCE [LARGE SCALE GENOMIC DNA]</scope>
    <source>
        <strain evidence="6">ATCC VR-1470 / WSU 86-1044</strain>
    </source>
</reference>
<evidence type="ECO:0000256" key="3">
    <source>
        <dbReference type="PROSITE-ProRule" id="PRU00169"/>
    </source>
</evidence>
<keyword evidence="1 3" id="KW-0597">Phosphoprotein</keyword>
<name>D6YW34_WADCW</name>
<protein>
    <submittedName>
        <fullName evidence="5">Putative transcriptional regulator</fullName>
    </submittedName>
</protein>
<dbReference type="InterPro" id="IPR011006">
    <property type="entry name" value="CheY-like_superfamily"/>
</dbReference>
<evidence type="ECO:0000256" key="2">
    <source>
        <dbReference type="ARBA" id="ARBA00023012"/>
    </source>
</evidence>
<dbReference type="CDD" id="cd17546">
    <property type="entry name" value="REC_hyHK_CKI1_RcsC-like"/>
    <property type="match status" value="1"/>
</dbReference>
<dbReference type="Pfam" id="PF00072">
    <property type="entry name" value="Response_reg"/>
    <property type="match status" value="1"/>
</dbReference>
<sequence>MTKQEYRILVVEDHFINLEMISEMLKRLGCIVDTASNGKEALDCVTKNFYDAIFMDLQMPVMDGYETTRLIREDKTRQKIPIIALTANHVKSDLDRCLESGMDGYLTKPFELKDLNNVLKKYLDVASNS</sequence>
<accession>D6YW34</accession>
<dbReference type="STRING" id="716544.wcw_0985"/>
<evidence type="ECO:0000313" key="6">
    <source>
        <dbReference type="Proteomes" id="UP000001505"/>
    </source>
</evidence>
<dbReference type="OrthoDB" id="9790669at2"/>
<evidence type="ECO:0000259" key="4">
    <source>
        <dbReference type="PROSITE" id="PS50110"/>
    </source>
</evidence>
<dbReference type="PANTHER" id="PTHR45339:SF1">
    <property type="entry name" value="HYBRID SIGNAL TRANSDUCTION HISTIDINE KINASE J"/>
    <property type="match status" value="1"/>
</dbReference>